<dbReference type="EMBL" id="PCXP01000019">
    <property type="protein sequence ID" value="PIR41837.1"/>
    <property type="molecule type" value="Genomic_DNA"/>
</dbReference>
<sequence length="226" mass="26540">MCQNGAMKRPPIYLVEAENRQILTETFMRFQEYYESPEFKGRVFTVEEFVHWYASKYGGWTYSRDWYGFNIPSKIIETFRLGRFDPLSEKEKKLLDMCKNAVGDFYVIGATPAAEYFKETVRHEFVHGAFHVNKSYQKEVTECLKLHKISSVKKGLSKMGYHKDTFIDEANAYLLIEPETINEFVVKRDTQKLSSRLEIIFKKHFGFSVSEAPVQSLMNRVEHVQI</sequence>
<evidence type="ECO:0000313" key="2">
    <source>
        <dbReference type="Proteomes" id="UP000230208"/>
    </source>
</evidence>
<comment type="caution">
    <text evidence="1">The sequence shown here is derived from an EMBL/GenBank/DDBJ whole genome shotgun (WGS) entry which is preliminary data.</text>
</comment>
<organism evidence="1 2">
    <name type="scientific">Candidatus Yanofskybacteria bacterium CG10_big_fil_rev_8_21_14_0_10_37_15</name>
    <dbReference type="NCBI Taxonomy" id="1975097"/>
    <lineage>
        <taxon>Bacteria</taxon>
        <taxon>Candidatus Yanofskyibacteriota</taxon>
    </lineage>
</organism>
<evidence type="ECO:0000313" key="1">
    <source>
        <dbReference type="EMBL" id="PIR41837.1"/>
    </source>
</evidence>
<dbReference type="AlphaFoldDB" id="A0A2H0R5Q1"/>
<protein>
    <submittedName>
        <fullName evidence="1">Uncharacterized protein</fullName>
    </submittedName>
</protein>
<name>A0A2H0R5Q1_9BACT</name>
<reference evidence="1 2" key="1">
    <citation type="submission" date="2017-09" db="EMBL/GenBank/DDBJ databases">
        <title>Depth-based differentiation of microbial function through sediment-hosted aquifers and enrichment of novel symbionts in the deep terrestrial subsurface.</title>
        <authorList>
            <person name="Probst A.J."/>
            <person name="Ladd B."/>
            <person name="Jarett J.K."/>
            <person name="Geller-Mcgrath D.E."/>
            <person name="Sieber C.M."/>
            <person name="Emerson J.B."/>
            <person name="Anantharaman K."/>
            <person name="Thomas B.C."/>
            <person name="Malmstrom R."/>
            <person name="Stieglmeier M."/>
            <person name="Klingl A."/>
            <person name="Woyke T."/>
            <person name="Ryan C.M."/>
            <person name="Banfield J.F."/>
        </authorList>
    </citation>
    <scope>NUCLEOTIDE SEQUENCE [LARGE SCALE GENOMIC DNA]</scope>
    <source>
        <strain evidence="1">CG10_big_fil_rev_8_21_14_0_10_37_15</strain>
    </source>
</reference>
<proteinExistence type="predicted"/>
<accession>A0A2H0R5Q1</accession>
<gene>
    <name evidence="1" type="ORF">COV30_01440</name>
</gene>
<dbReference type="Proteomes" id="UP000230208">
    <property type="component" value="Unassembled WGS sequence"/>
</dbReference>